<dbReference type="KEGG" id="tsl:A3L11_09495"/>
<dbReference type="CDD" id="cd00851">
    <property type="entry name" value="MTH1175"/>
    <property type="match status" value="1"/>
</dbReference>
<dbReference type="OrthoDB" id="25911at2157"/>
<dbReference type="RefSeq" id="WP_088856678.1">
    <property type="nucleotide sequence ID" value="NZ_CP015103.1"/>
</dbReference>
<dbReference type="InterPro" id="IPR033913">
    <property type="entry name" value="MTH1175_dom"/>
</dbReference>
<dbReference type="InterPro" id="IPR036105">
    <property type="entry name" value="DiNase_FeMo-co_biosyn_sf"/>
</dbReference>
<evidence type="ECO:0000313" key="3">
    <source>
        <dbReference type="Proteomes" id="UP000250125"/>
    </source>
</evidence>
<dbReference type="PANTHER" id="PTHR33937:SF2">
    <property type="entry name" value="DINITROGENASE IRON-MOLYBDENUM COFACTOR BIOSYNTHESIS DOMAIN-CONTAINING PROTEIN"/>
    <property type="match status" value="1"/>
</dbReference>
<name>A0A2Z2MZL2_9EURY</name>
<dbReference type="Gene3D" id="3.30.420.130">
    <property type="entry name" value="Dinitrogenase iron-molybdenum cofactor biosynthesis domain"/>
    <property type="match status" value="1"/>
</dbReference>
<dbReference type="PANTHER" id="PTHR33937">
    <property type="entry name" value="IRON-MOLYBDENUM PROTEIN-RELATED-RELATED"/>
    <property type="match status" value="1"/>
</dbReference>
<accession>A0A2Z2MZL2</accession>
<organism evidence="2 3">
    <name type="scientific">Thermococcus siculi</name>
    <dbReference type="NCBI Taxonomy" id="72803"/>
    <lineage>
        <taxon>Archaea</taxon>
        <taxon>Methanobacteriati</taxon>
        <taxon>Methanobacteriota</taxon>
        <taxon>Thermococci</taxon>
        <taxon>Thermococcales</taxon>
        <taxon>Thermococcaceae</taxon>
        <taxon>Thermococcus</taxon>
    </lineage>
</organism>
<dbReference type="GeneID" id="33318472"/>
<reference evidence="2 3" key="1">
    <citation type="submission" date="2016-04" db="EMBL/GenBank/DDBJ databases">
        <title>Complete genome sequence of Thermococcus siculi type strain RG-20.</title>
        <authorList>
            <person name="Oger P.M."/>
        </authorList>
    </citation>
    <scope>NUCLEOTIDE SEQUENCE [LARGE SCALE GENOMIC DNA]</scope>
    <source>
        <strain evidence="2 3">RG-20</strain>
    </source>
</reference>
<proteinExistence type="predicted"/>
<dbReference type="Pfam" id="PF02579">
    <property type="entry name" value="Nitro_FeMo-Co"/>
    <property type="match status" value="1"/>
</dbReference>
<dbReference type="AlphaFoldDB" id="A0A2Z2MZL2"/>
<dbReference type="SUPFAM" id="SSF53146">
    <property type="entry name" value="Nitrogenase accessory factor-like"/>
    <property type="match status" value="1"/>
</dbReference>
<dbReference type="EMBL" id="CP015103">
    <property type="protein sequence ID" value="ASJ09450.1"/>
    <property type="molecule type" value="Genomic_DNA"/>
</dbReference>
<sequence>MRIAVPTNGGGLNDTVAPVFARAPAFYIADVDENGNVTNEKVIQNGAAMAGGGAGPMAVQTLINEGVEAIIAPQVGPNALGAIQAAGIRLYQVAPGTPVEEAIKAVTSGGVEQFRTPTPAAPVAPATPTAPAPAYGPYPTTPAYPPYPAYGYGPGWGRGWGRGGGWGRGRGWGRGWGRGGRGWGARLGYCPWTGQPSRRTWLARFFGWW</sequence>
<feature type="domain" description="Dinitrogenase iron-molybdenum cofactor biosynthesis" evidence="1">
    <location>
        <begin position="13"/>
        <end position="107"/>
    </location>
</feature>
<gene>
    <name evidence="2" type="ORF">A3L11_09495</name>
</gene>
<dbReference type="Proteomes" id="UP000250125">
    <property type="component" value="Chromosome"/>
</dbReference>
<keyword evidence="3" id="KW-1185">Reference proteome</keyword>
<evidence type="ECO:0000259" key="1">
    <source>
        <dbReference type="Pfam" id="PF02579"/>
    </source>
</evidence>
<dbReference type="InterPro" id="IPR051840">
    <property type="entry name" value="NifX/NifY_domain"/>
</dbReference>
<protein>
    <submittedName>
        <fullName evidence="2">Dinitrogenase iron-molybdenum cofactor</fullName>
    </submittedName>
</protein>
<dbReference type="InterPro" id="IPR003731">
    <property type="entry name" value="Di-Nase_FeMo-co_biosynth"/>
</dbReference>
<evidence type="ECO:0000313" key="2">
    <source>
        <dbReference type="EMBL" id="ASJ09450.1"/>
    </source>
</evidence>